<name>A0A517M1A7_9BACT</name>
<evidence type="ECO:0000256" key="1">
    <source>
        <dbReference type="SAM" id="MobiDB-lite"/>
    </source>
</evidence>
<feature type="domain" description="VWFA" evidence="4">
    <location>
        <begin position="96"/>
        <end position="282"/>
    </location>
</feature>
<evidence type="ECO:0000313" key="6">
    <source>
        <dbReference type="Proteomes" id="UP000319557"/>
    </source>
</evidence>
<dbReference type="SUPFAM" id="SSF49785">
    <property type="entry name" value="Galactose-binding domain-like"/>
    <property type="match status" value="2"/>
</dbReference>
<evidence type="ECO:0000259" key="4">
    <source>
        <dbReference type="PROSITE" id="PS50234"/>
    </source>
</evidence>
<sequence length="939" mass="102709" precursor="true">MCSSRSYWRIVIHVILLLCLLPSLSNAQQAVSYEQLLNKVKAGVDDATLIRQIEESPIVYIVDLQQIEELRKAGASDAVIAAFQQDRVRSKDVITDFILIFDCSNSMNEPAQNGQSKMQVAKTTVAELIDMIPIGMPTSMIVYGHNVEEKCEAVKIGRPLTPLSGPDKAELRQFVMGLQPAGWTPIAKSLRVAGEVLDSKMDAYTGIVLISDGKETCGGDPASEARILAARHNIEFHVVGFDVDDDTRRQLENIARLGGGKYQGASSPEDLKGALKSVTDQINEAQQRLKDLAKQKEAELAAQRARAAELDKQLADRERQRQEAQALADRMASEKDLANEKLQDMERSLADRMKEIGDLNKAADAAAAALKSAKKTHDDLQAEHEKALADAGQKQDALREKLDDRMKEIAALNKAADATAAALDAAKKQQRDLQAEHAKALAEAEKQKDALRDKAADTAKQLAESMKNAKDLADQNARLADKQRAAEADRDRIAALLDAERKKGVALASDLAKSAHDLAALQRAADRAARQAADQLAAAERMKKSLTDQLDRANENAKNDAKRLATMRDAANDRADALAAELAEQGRRYDRELSDAEGRLNELASMKADVERQLADLLAQQEHAKNRPYNLASIDRGGRVVDAPSQLDDRQHGVQNLLRDGGIYRVPGRNPVSVVLAFENDQIADISQLRINPAGGPDSKNWVRNVRVEYSTTYSFTDFQPMLSVELAPQDQWIEFDLQPLVEARYLRITLLENFGGDAMECGRIEVVGKISESERDYPMELTNFASSQNGGSVSTKPNAHDEYHWGALHLIDGSPGRSWSSPIGTTTENATIRLAASTKIQFITVNPYSPSDSINWATRAAISVANSGGSFYDVGTIDLTAVGQEHVLRLNEAVDASLVRVELTSSQDASAVECSEVKVYGPTSPETEVRIDEVSLID</sequence>
<dbReference type="InterPro" id="IPR036465">
    <property type="entry name" value="vWFA_dom_sf"/>
</dbReference>
<keyword evidence="2" id="KW-0732">Signal</keyword>
<dbReference type="PANTHER" id="PTHR45615">
    <property type="entry name" value="MYOSIN HEAVY CHAIN, NON-MUSCLE"/>
    <property type="match status" value="1"/>
</dbReference>
<feature type="domain" description="F5/8 type C" evidence="3">
    <location>
        <begin position="777"/>
        <end position="923"/>
    </location>
</feature>
<dbReference type="InterPro" id="IPR000421">
    <property type="entry name" value="FA58C"/>
</dbReference>
<feature type="signal peptide" evidence="2">
    <location>
        <begin position="1"/>
        <end position="27"/>
    </location>
</feature>
<keyword evidence="6" id="KW-1185">Reference proteome</keyword>
<dbReference type="PANTHER" id="PTHR45615:SF80">
    <property type="entry name" value="GRIP DOMAIN-CONTAINING PROTEIN"/>
    <property type="match status" value="1"/>
</dbReference>
<dbReference type="RefSeq" id="WP_218934117.1">
    <property type="nucleotide sequence ID" value="NZ_CP036261.1"/>
</dbReference>
<proteinExistence type="predicted"/>
<dbReference type="Proteomes" id="UP000319557">
    <property type="component" value="Chromosome"/>
</dbReference>
<organism evidence="5 6">
    <name type="scientific">Rosistilla ulvae</name>
    <dbReference type="NCBI Taxonomy" id="1930277"/>
    <lineage>
        <taxon>Bacteria</taxon>
        <taxon>Pseudomonadati</taxon>
        <taxon>Planctomycetota</taxon>
        <taxon>Planctomycetia</taxon>
        <taxon>Pirellulales</taxon>
        <taxon>Pirellulaceae</taxon>
        <taxon>Rosistilla</taxon>
    </lineage>
</organism>
<accession>A0A517M1A7</accession>
<dbReference type="InterPro" id="IPR008979">
    <property type="entry name" value="Galactose-bd-like_sf"/>
</dbReference>
<feature type="compositionally biased region" description="Basic and acidic residues" evidence="1">
    <location>
        <begin position="311"/>
        <end position="322"/>
    </location>
</feature>
<dbReference type="SUPFAM" id="SSF53300">
    <property type="entry name" value="vWA-like"/>
    <property type="match status" value="1"/>
</dbReference>
<feature type="region of interest" description="Disordered" evidence="1">
    <location>
        <begin position="311"/>
        <end position="336"/>
    </location>
</feature>
<evidence type="ECO:0000256" key="2">
    <source>
        <dbReference type="SAM" id="SignalP"/>
    </source>
</evidence>
<dbReference type="PROSITE" id="PS50234">
    <property type="entry name" value="VWFA"/>
    <property type="match status" value="1"/>
</dbReference>
<dbReference type="SMART" id="SM00327">
    <property type="entry name" value="VWA"/>
    <property type="match status" value="1"/>
</dbReference>
<protein>
    <submittedName>
        <fullName evidence="5">F5/8 type C domain protein</fullName>
    </submittedName>
</protein>
<evidence type="ECO:0000259" key="3">
    <source>
        <dbReference type="PROSITE" id="PS50022"/>
    </source>
</evidence>
<gene>
    <name evidence="5" type="ORF">EC9_28370</name>
</gene>
<dbReference type="Gene3D" id="3.40.50.410">
    <property type="entry name" value="von Willebrand factor, type A domain"/>
    <property type="match status" value="1"/>
</dbReference>
<dbReference type="KEGG" id="ruv:EC9_28370"/>
<dbReference type="EMBL" id="CP036261">
    <property type="protein sequence ID" value="QDS88646.1"/>
    <property type="molecule type" value="Genomic_DNA"/>
</dbReference>
<dbReference type="Pfam" id="PF00754">
    <property type="entry name" value="F5_F8_type_C"/>
    <property type="match status" value="1"/>
</dbReference>
<dbReference type="Gene3D" id="2.60.120.260">
    <property type="entry name" value="Galactose-binding domain-like"/>
    <property type="match status" value="2"/>
</dbReference>
<evidence type="ECO:0000313" key="5">
    <source>
        <dbReference type="EMBL" id="QDS88646.1"/>
    </source>
</evidence>
<dbReference type="InterPro" id="IPR002035">
    <property type="entry name" value="VWF_A"/>
</dbReference>
<feature type="chain" id="PRO_5021888789" evidence="2">
    <location>
        <begin position="28"/>
        <end position="939"/>
    </location>
</feature>
<dbReference type="PROSITE" id="PS50022">
    <property type="entry name" value="FA58C_3"/>
    <property type="match status" value="1"/>
</dbReference>
<reference evidence="5 6" key="1">
    <citation type="submission" date="2019-02" db="EMBL/GenBank/DDBJ databases">
        <title>Deep-cultivation of Planctomycetes and their phenomic and genomic characterization uncovers novel biology.</title>
        <authorList>
            <person name="Wiegand S."/>
            <person name="Jogler M."/>
            <person name="Boedeker C."/>
            <person name="Pinto D."/>
            <person name="Vollmers J."/>
            <person name="Rivas-Marin E."/>
            <person name="Kohn T."/>
            <person name="Peeters S.H."/>
            <person name="Heuer A."/>
            <person name="Rast P."/>
            <person name="Oberbeckmann S."/>
            <person name="Bunk B."/>
            <person name="Jeske O."/>
            <person name="Meyerdierks A."/>
            <person name="Storesund J.E."/>
            <person name="Kallscheuer N."/>
            <person name="Luecker S."/>
            <person name="Lage O.M."/>
            <person name="Pohl T."/>
            <person name="Merkel B.J."/>
            <person name="Hornburger P."/>
            <person name="Mueller R.-W."/>
            <person name="Bruemmer F."/>
            <person name="Labrenz M."/>
            <person name="Spormann A.M."/>
            <person name="Op den Camp H."/>
            <person name="Overmann J."/>
            <person name="Amann R."/>
            <person name="Jetten M.S.M."/>
            <person name="Mascher T."/>
            <person name="Medema M.H."/>
            <person name="Devos D.P."/>
            <person name="Kaster A.-K."/>
            <person name="Ovreas L."/>
            <person name="Rohde M."/>
            <person name="Galperin M.Y."/>
            <person name="Jogler C."/>
        </authorList>
    </citation>
    <scope>NUCLEOTIDE SEQUENCE [LARGE SCALE GENOMIC DNA]</scope>
    <source>
        <strain evidence="5 6">EC9</strain>
    </source>
</reference>
<dbReference type="AlphaFoldDB" id="A0A517M1A7"/>